<dbReference type="RefSeq" id="WP_167082530.1">
    <property type="nucleotide sequence ID" value="NZ_BAAADC010000001.1"/>
</dbReference>
<keyword evidence="3" id="KW-1185">Reference proteome</keyword>
<reference evidence="2 3" key="1">
    <citation type="submission" date="2020-03" db="EMBL/GenBank/DDBJ databases">
        <title>Genomic Encyclopedia of Type Strains, Phase IV (KMG-IV): sequencing the most valuable type-strain genomes for metagenomic binning, comparative biology and taxonomic classification.</title>
        <authorList>
            <person name="Goeker M."/>
        </authorList>
    </citation>
    <scope>NUCLEOTIDE SEQUENCE [LARGE SCALE GENOMIC DNA]</scope>
    <source>
        <strain evidence="2 3">DSM 19867</strain>
    </source>
</reference>
<gene>
    <name evidence="2" type="ORF">FHS83_001663</name>
</gene>
<proteinExistence type="predicted"/>
<dbReference type="Proteomes" id="UP000570514">
    <property type="component" value="Unassembled WGS sequence"/>
</dbReference>
<accession>A0A846MYQ4</accession>
<evidence type="ECO:0000313" key="2">
    <source>
        <dbReference type="EMBL" id="NIK88345.1"/>
    </source>
</evidence>
<comment type="caution">
    <text evidence="2">The sequence shown here is derived from an EMBL/GenBank/DDBJ whole genome shotgun (WGS) entry which is preliminary data.</text>
</comment>
<dbReference type="AlphaFoldDB" id="A0A846MYQ4"/>
<name>A0A846MYQ4_9PROT</name>
<dbReference type="EMBL" id="JAASRM010000001">
    <property type="protein sequence ID" value="NIK88345.1"/>
    <property type="molecule type" value="Genomic_DNA"/>
</dbReference>
<feature type="chain" id="PRO_5032665919" evidence="1">
    <location>
        <begin position="30"/>
        <end position="208"/>
    </location>
</feature>
<keyword evidence="1" id="KW-0732">Signal</keyword>
<protein>
    <submittedName>
        <fullName evidence="2">Putative membrane protein YgcG</fullName>
    </submittedName>
</protein>
<organism evidence="2 3">
    <name type="scientific">Rhizomicrobium palustre</name>
    <dbReference type="NCBI Taxonomy" id="189966"/>
    <lineage>
        <taxon>Bacteria</taxon>
        <taxon>Pseudomonadati</taxon>
        <taxon>Pseudomonadota</taxon>
        <taxon>Alphaproteobacteria</taxon>
        <taxon>Micropepsales</taxon>
        <taxon>Micropepsaceae</taxon>
        <taxon>Rhizomicrobium</taxon>
    </lineage>
</organism>
<sequence length="208" mass="20382">MRQTKRNKAVAVFSAGLLTAAVVALPATAQAVFGAAQIAAVQSLLRNALKLAKTEDEQQLAIAAAHREAISIYGHEASRAITSAIISTAERDQVGECTIGRGLGSAAANVALTRPAVAGEIASSLANEGKGLERNCFQQKVREQGLVELAEVAAQPPGVTGSTGTTGATGGIGGSGGRGGAIGGIGGGFSGGGTSGGGGCLNPSCTKL</sequence>
<evidence type="ECO:0000313" key="3">
    <source>
        <dbReference type="Proteomes" id="UP000570514"/>
    </source>
</evidence>
<feature type="signal peptide" evidence="1">
    <location>
        <begin position="1"/>
        <end position="29"/>
    </location>
</feature>
<evidence type="ECO:0000256" key="1">
    <source>
        <dbReference type="SAM" id="SignalP"/>
    </source>
</evidence>